<gene>
    <name evidence="2" type="ORF">SAMN02745181_2314</name>
</gene>
<protein>
    <submittedName>
        <fullName evidence="2">Transglutaminase-like enzyme, putative cysteine protease</fullName>
    </submittedName>
</protein>
<evidence type="ECO:0000259" key="1">
    <source>
        <dbReference type="SMART" id="SM00460"/>
    </source>
</evidence>
<dbReference type="InterPro" id="IPR002931">
    <property type="entry name" value="Transglutaminase-like"/>
</dbReference>
<dbReference type="GO" id="GO:0006508">
    <property type="term" value="P:proteolysis"/>
    <property type="evidence" value="ECO:0007669"/>
    <property type="project" value="UniProtKB-KW"/>
</dbReference>
<keyword evidence="2" id="KW-0378">Hydrolase</keyword>
<evidence type="ECO:0000313" key="3">
    <source>
        <dbReference type="Proteomes" id="UP000184510"/>
    </source>
</evidence>
<dbReference type="PANTHER" id="PTHR33490">
    <property type="entry name" value="BLR5614 PROTEIN-RELATED"/>
    <property type="match status" value="1"/>
</dbReference>
<keyword evidence="3" id="KW-1185">Reference proteome</keyword>
<dbReference type="InParanoid" id="A0A1M6L746"/>
<dbReference type="SMART" id="SM00460">
    <property type="entry name" value="TGc"/>
    <property type="match status" value="1"/>
</dbReference>
<dbReference type="Proteomes" id="UP000184510">
    <property type="component" value="Unassembled WGS sequence"/>
</dbReference>
<dbReference type="InterPro" id="IPR013589">
    <property type="entry name" value="Bac_transglu_N"/>
</dbReference>
<dbReference type="GO" id="GO:0008233">
    <property type="term" value="F:peptidase activity"/>
    <property type="evidence" value="ECO:0007669"/>
    <property type="project" value="UniProtKB-KW"/>
</dbReference>
<reference evidence="2 3" key="1">
    <citation type="submission" date="2016-11" db="EMBL/GenBank/DDBJ databases">
        <authorList>
            <person name="Jaros S."/>
            <person name="Januszkiewicz K."/>
            <person name="Wedrychowicz H."/>
        </authorList>
    </citation>
    <scope>NUCLEOTIDE SEQUENCE [LARGE SCALE GENOMIC DNA]</scope>
    <source>
        <strain evidence="2 3">DSM 18772</strain>
    </source>
</reference>
<dbReference type="EMBL" id="FQYR01000004">
    <property type="protein sequence ID" value="SHJ67033.1"/>
    <property type="molecule type" value="Genomic_DNA"/>
</dbReference>
<dbReference type="PANTHER" id="PTHR33490:SF6">
    <property type="entry name" value="SLL1049 PROTEIN"/>
    <property type="match status" value="1"/>
</dbReference>
<dbReference type="AlphaFoldDB" id="A0A1M6L746"/>
<organism evidence="2 3">
    <name type="scientific">Rubritalea squalenifaciens DSM 18772</name>
    <dbReference type="NCBI Taxonomy" id="1123071"/>
    <lineage>
        <taxon>Bacteria</taxon>
        <taxon>Pseudomonadati</taxon>
        <taxon>Verrucomicrobiota</taxon>
        <taxon>Verrucomicrobiia</taxon>
        <taxon>Verrucomicrobiales</taxon>
        <taxon>Rubritaleaceae</taxon>
        <taxon>Rubritalea</taxon>
    </lineage>
</organism>
<name>A0A1M6L746_9BACT</name>
<proteinExistence type="predicted"/>
<dbReference type="Gene3D" id="3.10.620.30">
    <property type="match status" value="1"/>
</dbReference>
<dbReference type="InterPro" id="IPR038765">
    <property type="entry name" value="Papain-like_cys_pep_sf"/>
</dbReference>
<dbReference type="Pfam" id="PF08379">
    <property type="entry name" value="Bact_transglu_N"/>
    <property type="match status" value="1"/>
</dbReference>
<dbReference type="Pfam" id="PF01841">
    <property type="entry name" value="Transglut_core"/>
    <property type="match status" value="1"/>
</dbReference>
<sequence>MRLRIHHRTEYRYSHPVRESENQLRLTPVSGRWQRCESSFISVLPATHLAHYPDLHGNTVHYFSLPEEHDYLVIDSRCTVITSESKVDYQNLPYGFLHKELGDNLKHTGLHPYLNNSQFIEVTPAIWREALDIQDKSEDVFETSYALMAFINENYQYLPGSTHVSTHANEVITGKAGVCQDFAHAMISYCRALQIPARYVSGYFYDPTHDHHLKGSRTSHAWVEVYIKDYGWIGLDPTNLKVTDQTYVTTAIGRDYMDVAPIIGTFRGHARSSMDVSVTVEQLIAE</sequence>
<evidence type="ECO:0000313" key="2">
    <source>
        <dbReference type="EMBL" id="SHJ67033.1"/>
    </source>
</evidence>
<keyword evidence="2" id="KW-0645">Protease</keyword>
<dbReference type="STRING" id="1123071.SAMN02745181_2314"/>
<feature type="domain" description="Transglutaminase-like" evidence="1">
    <location>
        <begin position="171"/>
        <end position="239"/>
    </location>
</feature>
<dbReference type="SUPFAM" id="SSF54001">
    <property type="entry name" value="Cysteine proteinases"/>
    <property type="match status" value="1"/>
</dbReference>
<accession>A0A1M6L746</accession>